<dbReference type="InterPro" id="IPR056632">
    <property type="entry name" value="DUF7730"/>
</dbReference>
<protein>
    <recommendedName>
        <fullName evidence="1">DUF7730 domain-containing protein</fullName>
    </recommendedName>
</protein>
<dbReference type="GeneID" id="64977463"/>
<dbReference type="KEGG" id="apuu:APUU_60506A"/>
<sequence>MELPPEIRNQIYNYLFPPQRVEIRRSKDITKTQHHYHLYHKQLAPRDPLTQIQTCLPFKPRLQTQLCLPFTSKKLHQETLCLLYACTQFVFTSPKCISLFLKKTPKQAQAAIQHIEIHHTMYNEPSLTTFRELKLRSDKSWYMLCEKISVSFTALRVLHVDMTIFDAPIELEVGESWSLPILAFGRAKARAGRGMGKVGALRFAKVNLTSYHFDYEKVHKVERQLEKELMGPIAFQVREDEEFARALVEELKARKVLRLVFS</sequence>
<name>A0A7R8AS23_9EURO</name>
<dbReference type="RefSeq" id="XP_041559652.1">
    <property type="nucleotide sequence ID" value="XM_041693753.1"/>
</dbReference>
<dbReference type="EMBL" id="AP024448">
    <property type="protein sequence ID" value="BCS27458.1"/>
    <property type="molecule type" value="Genomic_DNA"/>
</dbReference>
<evidence type="ECO:0000313" key="2">
    <source>
        <dbReference type="EMBL" id="BCS27458.1"/>
    </source>
</evidence>
<keyword evidence="3" id="KW-1185">Reference proteome</keyword>
<dbReference type="PANTHER" id="PTHR38790">
    <property type="entry name" value="2EXR DOMAIN-CONTAINING PROTEIN-RELATED"/>
    <property type="match status" value="1"/>
</dbReference>
<proteinExistence type="predicted"/>
<feature type="domain" description="DUF7730" evidence="1">
    <location>
        <begin position="2"/>
        <end position="163"/>
    </location>
</feature>
<evidence type="ECO:0000259" key="1">
    <source>
        <dbReference type="Pfam" id="PF24864"/>
    </source>
</evidence>
<reference evidence="2" key="2">
    <citation type="submission" date="2021-02" db="EMBL/GenBank/DDBJ databases">
        <title>Aspergillus puulaauensis MK2 genome sequence.</title>
        <authorList>
            <person name="Futagami T."/>
            <person name="Mori K."/>
            <person name="Kadooka C."/>
            <person name="Tanaka T."/>
        </authorList>
    </citation>
    <scope>NUCLEOTIDE SEQUENCE</scope>
    <source>
        <strain evidence="2">MK2</strain>
    </source>
</reference>
<organism evidence="2 3">
    <name type="scientific">Aspergillus puulaauensis</name>
    <dbReference type="NCBI Taxonomy" id="1220207"/>
    <lineage>
        <taxon>Eukaryota</taxon>
        <taxon>Fungi</taxon>
        <taxon>Dikarya</taxon>
        <taxon>Ascomycota</taxon>
        <taxon>Pezizomycotina</taxon>
        <taxon>Eurotiomycetes</taxon>
        <taxon>Eurotiomycetidae</taxon>
        <taxon>Eurotiales</taxon>
        <taxon>Aspergillaceae</taxon>
        <taxon>Aspergillus</taxon>
    </lineage>
</organism>
<dbReference type="AlphaFoldDB" id="A0A7R8AS23"/>
<gene>
    <name evidence="2" type="ORF">APUU_60506A</name>
</gene>
<evidence type="ECO:0000313" key="3">
    <source>
        <dbReference type="Proteomes" id="UP000654913"/>
    </source>
</evidence>
<dbReference type="OrthoDB" id="4757095at2759"/>
<dbReference type="PANTHER" id="PTHR38790:SF8">
    <property type="entry name" value="F-BOX DOMAIN-CONTAINING PROTEIN"/>
    <property type="match status" value="1"/>
</dbReference>
<reference evidence="2" key="1">
    <citation type="submission" date="2021-01" db="EMBL/GenBank/DDBJ databases">
        <authorList>
            <consortium name="Aspergillus puulaauensis MK2 genome sequencing consortium"/>
            <person name="Kazuki M."/>
            <person name="Futagami T."/>
        </authorList>
    </citation>
    <scope>NUCLEOTIDE SEQUENCE</scope>
    <source>
        <strain evidence="2">MK2</strain>
    </source>
</reference>
<accession>A0A7R8AS23</accession>
<dbReference type="Pfam" id="PF24864">
    <property type="entry name" value="DUF7730"/>
    <property type="match status" value="1"/>
</dbReference>
<dbReference type="Proteomes" id="UP000654913">
    <property type="component" value="Chromosome 6"/>
</dbReference>